<keyword evidence="6 9" id="KW-0472">Membrane</keyword>
<evidence type="ECO:0000256" key="2">
    <source>
        <dbReference type="ARBA" id="ARBA00004236"/>
    </source>
</evidence>
<name>A0ABS5DXK9_9BURK</name>
<dbReference type="PANTHER" id="PTHR38766:SF1">
    <property type="entry name" value="FLAGELLAR PROTEIN FLIO"/>
    <property type="match status" value="1"/>
</dbReference>
<keyword evidence="10" id="KW-0969">Cilium</keyword>
<sequence>MNQAFTPLLAFIGVVAMIPVVLWLVRRAGGVRAGQRGLLNLVDSLAVSPSQRVVVVSLQQGGAQRWLVLGVGGESITPLATLDAPPSVPLDVQNPQAPTVAQMISRWRGEQSTGGPHAR</sequence>
<evidence type="ECO:0000313" key="11">
    <source>
        <dbReference type="Proteomes" id="UP000672097"/>
    </source>
</evidence>
<comment type="subcellular location">
    <subcellularLocation>
        <location evidence="1">Bacterial flagellum basal body</location>
    </subcellularLocation>
    <subcellularLocation>
        <location evidence="2">Cell membrane</location>
    </subcellularLocation>
</comment>
<comment type="caution">
    <text evidence="10">The sequence shown here is derived from an EMBL/GenBank/DDBJ whole genome shotgun (WGS) entry which is preliminary data.</text>
</comment>
<dbReference type="PANTHER" id="PTHR38766">
    <property type="entry name" value="FLAGELLAR PROTEIN FLIO"/>
    <property type="match status" value="1"/>
</dbReference>
<evidence type="ECO:0000313" key="10">
    <source>
        <dbReference type="EMBL" id="MBQ0935889.1"/>
    </source>
</evidence>
<evidence type="ECO:0000256" key="8">
    <source>
        <dbReference type="ARBA" id="ARBA00037937"/>
    </source>
</evidence>
<comment type="similarity">
    <text evidence="8">Belongs to the FliO/MopB family.</text>
</comment>
<protein>
    <submittedName>
        <fullName evidence="10">Flagellar biosynthetic protein FliO</fullName>
    </submittedName>
</protein>
<evidence type="ECO:0000256" key="4">
    <source>
        <dbReference type="ARBA" id="ARBA00022692"/>
    </source>
</evidence>
<evidence type="ECO:0000256" key="1">
    <source>
        <dbReference type="ARBA" id="ARBA00004117"/>
    </source>
</evidence>
<dbReference type="RefSeq" id="WP_210809209.1">
    <property type="nucleotide sequence ID" value="NZ_JAGQDG010000004.1"/>
</dbReference>
<organism evidence="10 11">
    <name type="scientific">Ideonella paludis</name>
    <dbReference type="NCBI Taxonomy" id="1233411"/>
    <lineage>
        <taxon>Bacteria</taxon>
        <taxon>Pseudomonadati</taxon>
        <taxon>Pseudomonadota</taxon>
        <taxon>Betaproteobacteria</taxon>
        <taxon>Burkholderiales</taxon>
        <taxon>Sphaerotilaceae</taxon>
        <taxon>Ideonella</taxon>
    </lineage>
</organism>
<gene>
    <name evidence="10" type="ORF">KAK11_11180</name>
</gene>
<evidence type="ECO:0000256" key="3">
    <source>
        <dbReference type="ARBA" id="ARBA00022475"/>
    </source>
</evidence>
<evidence type="ECO:0000256" key="5">
    <source>
        <dbReference type="ARBA" id="ARBA00022989"/>
    </source>
</evidence>
<dbReference type="InterPro" id="IPR022781">
    <property type="entry name" value="Flagellar_biosynth_FliO"/>
</dbReference>
<accession>A0ABS5DXK9</accession>
<keyword evidence="5 9" id="KW-1133">Transmembrane helix</keyword>
<keyword evidence="7" id="KW-0975">Bacterial flagellum</keyword>
<keyword evidence="10" id="KW-0282">Flagellum</keyword>
<feature type="transmembrane region" description="Helical" evidence="9">
    <location>
        <begin position="6"/>
        <end position="25"/>
    </location>
</feature>
<dbReference type="Pfam" id="PF04347">
    <property type="entry name" value="FliO"/>
    <property type="match status" value="1"/>
</dbReference>
<dbReference type="Proteomes" id="UP000672097">
    <property type="component" value="Unassembled WGS sequence"/>
</dbReference>
<evidence type="ECO:0000256" key="6">
    <source>
        <dbReference type="ARBA" id="ARBA00023136"/>
    </source>
</evidence>
<keyword evidence="10" id="KW-0966">Cell projection</keyword>
<dbReference type="EMBL" id="JAGQDG010000004">
    <property type="protein sequence ID" value="MBQ0935889.1"/>
    <property type="molecule type" value="Genomic_DNA"/>
</dbReference>
<dbReference type="InterPro" id="IPR052205">
    <property type="entry name" value="FliO/MopB"/>
</dbReference>
<proteinExistence type="inferred from homology"/>
<keyword evidence="3" id="KW-1003">Cell membrane</keyword>
<evidence type="ECO:0000256" key="9">
    <source>
        <dbReference type="SAM" id="Phobius"/>
    </source>
</evidence>
<reference evidence="10 11" key="1">
    <citation type="submission" date="2021-04" db="EMBL/GenBank/DDBJ databases">
        <title>The genome sequence of type strain Ideonella paludis KCTC 32238.</title>
        <authorList>
            <person name="Liu Y."/>
        </authorList>
    </citation>
    <scope>NUCLEOTIDE SEQUENCE [LARGE SCALE GENOMIC DNA]</scope>
    <source>
        <strain evidence="10 11">KCTC 32238</strain>
    </source>
</reference>
<keyword evidence="11" id="KW-1185">Reference proteome</keyword>
<keyword evidence="4 9" id="KW-0812">Transmembrane</keyword>
<evidence type="ECO:0000256" key="7">
    <source>
        <dbReference type="ARBA" id="ARBA00023143"/>
    </source>
</evidence>